<dbReference type="SUPFAM" id="SSF57701">
    <property type="entry name" value="Zn2/Cys6 DNA-binding domain"/>
    <property type="match status" value="1"/>
</dbReference>
<gene>
    <name evidence="10" type="ORF">PV06_11770</name>
</gene>
<feature type="domain" description="Zn(2)-C6 fungal-type" evidence="9">
    <location>
        <begin position="62"/>
        <end position="92"/>
    </location>
</feature>
<evidence type="ECO:0000256" key="3">
    <source>
        <dbReference type="ARBA" id="ARBA00023015"/>
    </source>
</evidence>
<sequence>MPRSILRTSGSLLTLPVTLTWVPGASGPAHPMNPQPGSPLVNIRSPAFGSGGTRATRVRLRACDACHHRKIKCDSTTVPCDWCRHHNIICEIKRACGPRRKEKRSELGESSLVQRLERMEDILIKNLKMRTWPVPQVTCNPEPAEQFHQRGPDNSTPALIYLASYKLGDINLFHGVPFLSRGGQRWIVVRSEEDRLETNNYNVPGPLWLNQDHDYRPESLLRLTLTDLPPRYVLERSLEKHQSSEFADAFPLIDSSLFATTMEEAYNNPGSYEALPAKASIFAYLALAYLVGDSGDEPATSLNVERYDIACQLLIPDLFSARASSKVVDALMMMGVYQFTCGNIHRTDIIISLASKSLFMLGAHLYPGLEIDGAPSGSLNLEARKRLHRRDLFWICYTLDKEITFRTGRPPIINDTSCDLTFPVYYLNQISRGHDGRWRLPGDLRLSMIKSKAYEKLYSPQSSHNSDSDILKNIRELDNMLEVWRLSLPVRCRPTLSSFPKRASARPEDTPRNISAFVIRLEYYHCVTTIHQASSRCKNWSHKHRVEEGLRSSIDVALRSSRCQLSNLHLGEPFFIPKHFWVVLFYPMSAVLTLLSPLTRPIGGNSGVRCSNLERLLIVY</sequence>
<reference evidence="10 11" key="1">
    <citation type="submission" date="2015-01" db="EMBL/GenBank/DDBJ databases">
        <title>The Genome Sequence of Exophiala oligosperma CBS72588.</title>
        <authorList>
            <consortium name="The Broad Institute Genomics Platform"/>
            <person name="Cuomo C."/>
            <person name="de Hoog S."/>
            <person name="Gorbushina A."/>
            <person name="Stielow B."/>
            <person name="Teixiera M."/>
            <person name="Abouelleil A."/>
            <person name="Chapman S.B."/>
            <person name="Priest M."/>
            <person name="Young S.K."/>
            <person name="Wortman J."/>
            <person name="Nusbaum C."/>
            <person name="Birren B."/>
        </authorList>
    </citation>
    <scope>NUCLEOTIDE SEQUENCE [LARGE SCALE GENOMIC DNA]</scope>
    <source>
        <strain evidence="10 11">CBS 72588</strain>
    </source>
</reference>
<dbReference type="InterPro" id="IPR050987">
    <property type="entry name" value="AtrR-like"/>
</dbReference>
<dbReference type="OrthoDB" id="4116913at2759"/>
<comment type="subcellular location">
    <subcellularLocation>
        <location evidence="1">Nucleus</location>
    </subcellularLocation>
</comment>
<dbReference type="GeneID" id="27363844"/>
<keyword evidence="6" id="KW-0539">Nucleus</keyword>
<keyword evidence="2" id="KW-0479">Metal-binding</keyword>
<dbReference type="SMART" id="SM00906">
    <property type="entry name" value="Fungal_trans"/>
    <property type="match status" value="1"/>
</dbReference>
<dbReference type="HOGENOM" id="CLU_010813_1_1_1"/>
<dbReference type="PROSITE" id="PS50048">
    <property type="entry name" value="ZN2_CY6_FUNGAL_2"/>
    <property type="match status" value="1"/>
</dbReference>
<dbReference type="RefSeq" id="XP_016256112.1">
    <property type="nucleotide sequence ID" value="XM_016413496.1"/>
</dbReference>
<evidence type="ECO:0000313" key="11">
    <source>
        <dbReference type="Proteomes" id="UP000053342"/>
    </source>
</evidence>
<keyword evidence="4" id="KW-0238">DNA-binding</keyword>
<evidence type="ECO:0000256" key="1">
    <source>
        <dbReference type="ARBA" id="ARBA00004123"/>
    </source>
</evidence>
<dbReference type="Gene3D" id="4.10.240.10">
    <property type="entry name" value="Zn(2)-C6 fungal-type DNA-binding domain"/>
    <property type="match status" value="1"/>
</dbReference>
<dbReference type="AlphaFoldDB" id="A0A0D2A6B4"/>
<evidence type="ECO:0000256" key="4">
    <source>
        <dbReference type="ARBA" id="ARBA00023125"/>
    </source>
</evidence>
<dbReference type="PROSITE" id="PS00463">
    <property type="entry name" value="ZN2_CY6_FUNGAL_1"/>
    <property type="match status" value="1"/>
</dbReference>
<proteinExistence type="predicted"/>
<dbReference type="GO" id="GO:0008270">
    <property type="term" value="F:zinc ion binding"/>
    <property type="evidence" value="ECO:0007669"/>
    <property type="project" value="InterPro"/>
</dbReference>
<feature type="signal peptide" evidence="8">
    <location>
        <begin position="1"/>
        <end position="20"/>
    </location>
</feature>
<dbReference type="GO" id="GO:0005634">
    <property type="term" value="C:nucleus"/>
    <property type="evidence" value="ECO:0007669"/>
    <property type="project" value="UniProtKB-SubCell"/>
</dbReference>
<organism evidence="10 11">
    <name type="scientific">Exophiala oligosperma</name>
    <dbReference type="NCBI Taxonomy" id="215243"/>
    <lineage>
        <taxon>Eukaryota</taxon>
        <taxon>Fungi</taxon>
        <taxon>Dikarya</taxon>
        <taxon>Ascomycota</taxon>
        <taxon>Pezizomycotina</taxon>
        <taxon>Eurotiomycetes</taxon>
        <taxon>Chaetothyriomycetidae</taxon>
        <taxon>Chaetothyriales</taxon>
        <taxon>Herpotrichiellaceae</taxon>
        <taxon>Exophiala</taxon>
    </lineage>
</organism>
<keyword evidence="3" id="KW-0805">Transcription regulation</keyword>
<dbReference type="GO" id="GO:0000981">
    <property type="term" value="F:DNA-binding transcription factor activity, RNA polymerase II-specific"/>
    <property type="evidence" value="ECO:0007669"/>
    <property type="project" value="InterPro"/>
</dbReference>
<feature type="region of interest" description="Disordered" evidence="7">
    <location>
        <begin position="28"/>
        <end position="48"/>
    </location>
</feature>
<evidence type="ECO:0000313" key="10">
    <source>
        <dbReference type="EMBL" id="KIW35896.1"/>
    </source>
</evidence>
<dbReference type="EMBL" id="KN847392">
    <property type="protein sequence ID" value="KIW35896.1"/>
    <property type="molecule type" value="Genomic_DNA"/>
</dbReference>
<evidence type="ECO:0000256" key="6">
    <source>
        <dbReference type="ARBA" id="ARBA00023242"/>
    </source>
</evidence>
<dbReference type="GO" id="GO:0003677">
    <property type="term" value="F:DNA binding"/>
    <property type="evidence" value="ECO:0007669"/>
    <property type="project" value="UniProtKB-KW"/>
</dbReference>
<dbReference type="Pfam" id="PF04082">
    <property type="entry name" value="Fungal_trans"/>
    <property type="match status" value="1"/>
</dbReference>
<name>A0A0D2A6B4_9EURO</name>
<evidence type="ECO:0000259" key="9">
    <source>
        <dbReference type="PROSITE" id="PS50048"/>
    </source>
</evidence>
<accession>A0A0D2A6B4</accession>
<protein>
    <recommendedName>
        <fullName evidence="9">Zn(2)-C6 fungal-type domain-containing protein</fullName>
    </recommendedName>
</protein>
<dbReference type="InterPro" id="IPR036864">
    <property type="entry name" value="Zn2-C6_fun-type_DNA-bd_sf"/>
</dbReference>
<dbReference type="STRING" id="215243.A0A0D2A6B4"/>
<dbReference type="InterPro" id="IPR007219">
    <property type="entry name" value="XnlR_reg_dom"/>
</dbReference>
<keyword evidence="11" id="KW-1185">Reference proteome</keyword>
<dbReference type="PANTHER" id="PTHR46910">
    <property type="entry name" value="TRANSCRIPTION FACTOR PDR1"/>
    <property type="match status" value="1"/>
</dbReference>
<feature type="chain" id="PRO_5002253384" description="Zn(2)-C6 fungal-type domain-containing protein" evidence="8">
    <location>
        <begin position="21"/>
        <end position="620"/>
    </location>
</feature>
<dbReference type="Pfam" id="PF00172">
    <property type="entry name" value="Zn_clus"/>
    <property type="match status" value="1"/>
</dbReference>
<dbReference type="Proteomes" id="UP000053342">
    <property type="component" value="Unassembled WGS sequence"/>
</dbReference>
<dbReference type="PANTHER" id="PTHR46910:SF37">
    <property type="entry name" value="ZN(II)2CYS6 TRANSCRIPTION FACTOR (EUROFUNG)"/>
    <property type="match status" value="1"/>
</dbReference>
<keyword evidence="5" id="KW-0804">Transcription</keyword>
<dbReference type="VEuPathDB" id="FungiDB:PV06_11770"/>
<evidence type="ECO:0000256" key="8">
    <source>
        <dbReference type="SAM" id="SignalP"/>
    </source>
</evidence>
<evidence type="ECO:0000256" key="5">
    <source>
        <dbReference type="ARBA" id="ARBA00023163"/>
    </source>
</evidence>
<dbReference type="CDD" id="cd12148">
    <property type="entry name" value="fungal_TF_MHR"/>
    <property type="match status" value="1"/>
</dbReference>
<dbReference type="InterPro" id="IPR001138">
    <property type="entry name" value="Zn2Cys6_DnaBD"/>
</dbReference>
<dbReference type="GO" id="GO:0006351">
    <property type="term" value="P:DNA-templated transcription"/>
    <property type="evidence" value="ECO:0007669"/>
    <property type="project" value="InterPro"/>
</dbReference>
<evidence type="ECO:0000256" key="7">
    <source>
        <dbReference type="SAM" id="MobiDB-lite"/>
    </source>
</evidence>
<evidence type="ECO:0000256" key="2">
    <source>
        <dbReference type="ARBA" id="ARBA00022723"/>
    </source>
</evidence>
<dbReference type="CDD" id="cd00067">
    <property type="entry name" value="GAL4"/>
    <property type="match status" value="1"/>
</dbReference>
<keyword evidence="8" id="KW-0732">Signal</keyword>